<feature type="compositionally biased region" description="Polar residues" evidence="7">
    <location>
        <begin position="1"/>
        <end position="18"/>
    </location>
</feature>
<dbReference type="AlphaFoldDB" id="A0A8H4WSD4"/>
<evidence type="ECO:0000256" key="2">
    <source>
        <dbReference type="ARBA" id="ARBA00022448"/>
    </source>
</evidence>
<evidence type="ECO:0000313" key="10">
    <source>
        <dbReference type="EMBL" id="KAF4949053.1"/>
    </source>
</evidence>
<evidence type="ECO:0000313" key="11">
    <source>
        <dbReference type="Proteomes" id="UP000622797"/>
    </source>
</evidence>
<sequence length="597" mass="65792">MEPQSIVSDRSIAQQELTSPPDMPLPRPDSGSKKSENDVNDPITAEGETQDSNNGATVIEFKPTFRFWIILANLSLLIFLATLENTIIGTALPFIVDDLDIGSNYVWVAHIQLLTGTSVLPLTAQLANIFGRRWVTLVITSLFIVGCVICGAATNETMMLAGRGIQGIASQNCVMLTEMIISDLVPLRERSKYIGMTLSLSAFSLISGPIISGAIVQNTSWRWIFYINVPIAGVALIGLYLFLHVKWNRNETIMTKVRRIDWVGNIIITGSTISILLALTWAHVVHPWDSPEVLAPLIIGVIGVVAFFVWEARWATEPVIPLRIFKSWSSILLYIETFMGNFCLFLPAYFLPLFFQGVMASSAGRTGVQMIPLTAFMMPSMIFTAIALPKVAKYKGFHVVGFAILTIGQGIFTMLKREDSNAEWVFKLFAQPLGAGFLVGSTLPAIQSWTTEVDMAAATAGFTYIRGMAMIFGIAIPSTIFNIYISEYSSRIDDLEVRALLNAGDAFGLGSKTFVMGYDDPVQSQIRETFQLAIQKAFQATIAFAGIGFLLACICRDNRLRSELETFYGLEEKRNKEGRVEEATQMGTMVEKVEGGK</sequence>
<dbReference type="InterPro" id="IPR011701">
    <property type="entry name" value="MFS"/>
</dbReference>
<dbReference type="Pfam" id="PF07690">
    <property type="entry name" value="MFS_1"/>
    <property type="match status" value="1"/>
</dbReference>
<dbReference type="GO" id="GO:0005886">
    <property type="term" value="C:plasma membrane"/>
    <property type="evidence" value="ECO:0007669"/>
    <property type="project" value="TreeGrafter"/>
</dbReference>
<feature type="domain" description="Major facilitator superfamily (MFS) profile" evidence="9">
    <location>
        <begin position="70"/>
        <end position="560"/>
    </location>
</feature>
<evidence type="ECO:0000256" key="8">
    <source>
        <dbReference type="SAM" id="Phobius"/>
    </source>
</evidence>
<keyword evidence="5 8" id="KW-0472">Membrane</keyword>
<gene>
    <name evidence="10" type="ORF">FSARC_13602</name>
</gene>
<feature type="transmembrane region" description="Helical" evidence="8">
    <location>
        <begin position="293"/>
        <end position="310"/>
    </location>
</feature>
<feature type="transmembrane region" description="Helical" evidence="8">
    <location>
        <begin position="223"/>
        <end position="242"/>
    </location>
</feature>
<dbReference type="PANTHER" id="PTHR23501">
    <property type="entry name" value="MAJOR FACILITATOR SUPERFAMILY"/>
    <property type="match status" value="1"/>
</dbReference>
<feature type="transmembrane region" description="Helical" evidence="8">
    <location>
        <begin position="262"/>
        <end position="281"/>
    </location>
</feature>
<reference evidence="10" key="2">
    <citation type="submission" date="2020-05" db="EMBL/GenBank/DDBJ databases">
        <authorList>
            <person name="Kim H.-S."/>
            <person name="Proctor R.H."/>
            <person name="Brown D.W."/>
        </authorList>
    </citation>
    <scope>NUCLEOTIDE SEQUENCE</scope>
    <source>
        <strain evidence="10">NRRL 20472</strain>
    </source>
</reference>
<comment type="subcellular location">
    <subcellularLocation>
        <location evidence="1">Membrane</location>
        <topology evidence="1">Multi-pass membrane protein</topology>
    </subcellularLocation>
</comment>
<keyword evidence="6" id="KW-0325">Glycoprotein</keyword>
<feature type="region of interest" description="Disordered" evidence="7">
    <location>
        <begin position="1"/>
        <end position="51"/>
    </location>
</feature>
<evidence type="ECO:0000256" key="6">
    <source>
        <dbReference type="ARBA" id="ARBA00023180"/>
    </source>
</evidence>
<dbReference type="PANTHER" id="PTHR23501:SF187">
    <property type="entry name" value="MAJOR FACILITATOR SUPERFAMILY (MFS) PROFILE DOMAIN-CONTAINING PROTEIN"/>
    <property type="match status" value="1"/>
</dbReference>
<keyword evidence="4 8" id="KW-1133">Transmembrane helix</keyword>
<keyword evidence="11" id="KW-1185">Reference proteome</keyword>
<evidence type="ECO:0000256" key="3">
    <source>
        <dbReference type="ARBA" id="ARBA00022692"/>
    </source>
</evidence>
<dbReference type="SUPFAM" id="SSF103473">
    <property type="entry name" value="MFS general substrate transporter"/>
    <property type="match status" value="1"/>
</dbReference>
<feature type="transmembrane region" description="Helical" evidence="8">
    <location>
        <begin position="67"/>
        <end position="95"/>
    </location>
</feature>
<evidence type="ECO:0000256" key="4">
    <source>
        <dbReference type="ARBA" id="ARBA00022989"/>
    </source>
</evidence>
<feature type="transmembrane region" description="Helical" evidence="8">
    <location>
        <begin position="424"/>
        <end position="446"/>
    </location>
</feature>
<organism evidence="10 11">
    <name type="scientific">Fusarium sarcochroum</name>
    <dbReference type="NCBI Taxonomy" id="1208366"/>
    <lineage>
        <taxon>Eukaryota</taxon>
        <taxon>Fungi</taxon>
        <taxon>Dikarya</taxon>
        <taxon>Ascomycota</taxon>
        <taxon>Pezizomycotina</taxon>
        <taxon>Sordariomycetes</taxon>
        <taxon>Hypocreomycetidae</taxon>
        <taxon>Hypocreales</taxon>
        <taxon>Nectriaceae</taxon>
        <taxon>Fusarium</taxon>
        <taxon>Fusarium lateritium species complex</taxon>
    </lineage>
</organism>
<feature type="transmembrane region" description="Helical" evidence="8">
    <location>
        <begin position="134"/>
        <end position="154"/>
    </location>
</feature>
<feature type="transmembrane region" description="Helical" evidence="8">
    <location>
        <begin position="467"/>
        <end position="485"/>
    </location>
</feature>
<keyword evidence="2" id="KW-0813">Transport</keyword>
<dbReference type="EMBL" id="JABEXW010001025">
    <property type="protein sequence ID" value="KAF4949053.1"/>
    <property type="molecule type" value="Genomic_DNA"/>
</dbReference>
<feature type="transmembrane region" description="Helical" evidence="8">
    <location>
        <begin position="193"/>
        <end position="217"/>
    </location>
</feature>
<evidence type="ECO:0000256" key="1">
    <source>
        <dbReference type="ARBA" id="ARBA00004141"/>
    </source>
</evidence>
<proteinExistence type="predicted"/>
<feature type="transmembrane region" description="Helical" evidence="8">
    <location>
        <begin position="370"/>
        <end position="389"/>
    </location>
</feature>
<accession>A0A8H4WSD4</accession>
<feature type="transmembrane region" description="Helical" evidence="8">
    <location>
        <begin position="331"/>
        <end position="350"/>
    </location>
</feature>
<dbReference type="InterPro" id="IPR020846">
    <property type="entry name" value="MFS_dom"/>
</dbReference>
<dbReference type="GO" id="GO:0022857">
    <property type="term" value="F:transmembrane transporter activity"/>
    <property type="evidence" value="ECO:0007669"/>
    <property type="project" value="InterPro"/>
</dbReference>
<comment type="caution">
    <text evidence="10">The sequence shown here is derived from an EMBL/GenBank/DDBJ whole genome shotgun (WGS) entry which is preliminary data.</text>
</comment>
<feature type="transmembrane region" description="Helical" evidence="8">
    <location>
        <begin position="396"/>
        <end position="412"/>
    </location>
</feature>
<dbReference type="Proteomes" id="UP000622797">
    <property type="component" value="Unassembled WGS sequence"/>
</dbReference>
<feature type="transmembrane region" description="Helical" evidence="8">
    <location>
        <begin position="537"/>
        <end position="555"/>
    </location>
</feature>
<dbReference type="OrthoDB" id="10021397at2759"/>
<dbReference type="Gene3D" id="1.20.1720.10">
    <property type="entry name" value="Multidrug resistance protein D"/>
    <property type="match status" value="1"/>
</dbReference>
<evidence type="ECO:0000256" key="5">
    <source>
        <dbReference type="ARBA" id="ARBA00023136"/>
    </source>
</evidence>
<protein>
    <recommendedName>
        <fullName evidence="9">Major facilitator superfamily (MFS) profile domain-containing protein</fullName>
    </recommendedName>
</protein>
<name>A0A8H4WSD4_9HYPO</name>
<evidence type="ECO:0000259" key="9">
    <source>
        <dbReference type="PROSITE" id="PS50850"/>
    </source>
</evidence>
<keyword evidence="3 8" id="KW-0812">Transmembrane</keyword>
<reference evidence="10" key="1">
    <citation type="journal article" date="2020" name="BMC Genomics">
        <title>Correction to: Identification and distribution of gene clusters required for synthesis of sphingolipid metabolism inhibitors in diverse species of the filamentous fungus Fusarium.</title>
        <authorList>
            <person name="Kim H.S."/>
            <person name="Lohmar J.M."/>
            <person name="Busman M."/>
            <person name="Brown D.W."/>
            <person name="Naumann T.A."/>
            <person name="Divon H.H."/>
            <person name="Lysoe E."/>
            <person name="Uhlig S."/>
            <person name="Proctor R.H."/>
        </authorList>
    </citation>
    <scope>NUCLEOTIDE SEQUENCE</scope>
    <source>
        <strain evidence="10">NRRL 20472</strain>
    </source>
</reference>
<evidence type="ECO:0000256" key="7">
    <source>
        <dbReference type="SAM" id="MobiDB-lite"/>
    </source>
</evidence>
<dbReference type="PROSITE" id="PS50850">
    <property type="entry name" value="MFS"/>
    <property type="match status" value="1"/>
</dbReference>
<dbReference type="InterPro" id="IPR036259">
    <property type="entry name" value="MFS_trans_sf"/>
</dbReference>